<dbReference type="InterPro" id="IPR013424">
    <property type="entry name" value="Ice-binding_C"/>
</dbReference>
<reference evidence="3" key="1">
    <citation type="submission" date="2022-06" db="EMBL/GenBank/DDBJ databases">
        <title>Aeoliella straminimaris, a novel planctomycete from sediments.</title>
        <authorList>
            <person name="Vitorino I.R."/>
            <person name="Lage O.M."/>
        </authorList>
    </citation>
    <scope>NUCLEOTIDE SEQUENCE</scope>
    <source>
        <strain evidence="3">ICT_H6.2</strain>
    </source>
</reference>
<dbReference type="NCBIfam" id="TIGR02595">
    <property type="entry name" value="PEP_CTERM"/>
    <property type="match status" value="1"/>
</dbReference>
<proteinExistence type="predicted"/>
<feature type="domain" description="LTD" evidence="2">
    <location>
        <begin position="8"/>
        <end position="144"/>
    </location>
</feature>
<evidence type="ECO:0000259" key="2">
    <source>
        <dbReference type="PROSITE" id="PS51841"/>
    </source>
</evidence>
<evidence type="ECO:0000256" key="1">
    <source>
        <dbReference type="SAM" id="SignalP"/>
    </source>
</evidence>
<comment type="caution">
    <text evidence="3">The sequence shown here is derived from an EMBL/GenBank/DDBJ whole genome shotgun (WGS) entry which is preliminary data.</text>
</comment>
<dbReference type="Gene3D" id="2.60.40.1260">
    <property type="entry name" value="Lamin Tail domain"/>
    <property type="match status" value="1"/>
</dbReference>
<keyword evidence="1" id="KW-0732">Signal</keyword>
<feature type="chain" id="PRO_5040740804" evidence="1">
    <location>
        <begin position="20"/>
        <end position="233"/>
    </location>
</feature>
<dbReference type="EMBL" id="JAMXLR010000015">
    <property type="protein sequence ID" value="MCO6042958.1"/>
    <property type="molecule type" value="Genomic_DNA"/>
</dbReference>
<sequence>MKTLCFAALAALLASPACGEVIISEIFYNLNGSESGVTEWVEITNTGDSTVDLSGWIYGDDQDGSYSDPFAAGTSLAAGASAVITGQEAATFQSIWGDGIQVINYLVEGANTGISLANGASDTNEMPAIFDASNTLVDAVNYENGTSGWPSGNGASIYLLPGGYDSVANDLGNNWGTSTAGVDGAYSALLVNTDIGNATVPDVASPGVAVTVPEPSTMLLTLLGLSCLTIRRK</sequence>
<evidence type="ECO:0000313" key="4">
    <source>
        <dbReference type="Proteomes" id="UP001155241"/>
    </source>
</evidence>
<evidence type="ECO:0000313" key="3">
    <source>
        <dbReference type="EMBL" id="MCO6042958.1"/>
    </source>
</evidence>
<keyword evidence="4" id="KW-1185">Reference proteome</keyword>
<protein>
    <submittedName>
        <fullName evidence="3">Lamin tail domain-containing protein</fullName>
    </submittedName>
</protein>
<accession>A0A9X2JFZ0</accession>
<gene>
    <name evidence="3" type="ORF">NG895_03465</name>
</gene>
<dbReference type="AlphaFoldDB" id="A0A9X2JFZ0"/>
<dbReference type="SUPFAM" id="SSF74853">
    <property type="entry name" value="Lamin A/C globular tail domain"/>
    <property type="match status" value="1"/>
</dbReference>
<dbReference type="RefSeq" id="WP_252851058.1">
    <property type="nucleotide sequence ID" value="NZ_JAMXLR010000015.1"/>
</dbReference>
<dbReference type="Proteomes" id="UP001155241">
    <property type="component" value="Unassembled WGS sequence"/>
</dbReference>
<dbReference type="InterPro" id="IPR001322">
    <property type="entry name" value="Lamin_tail_dom"/>
</dbReference>
<name>A0A9X2JFZ0_9BACT</name>
<feature type="signal peptide" evidence="1">
    <location>
        <begin position="1"/>
        <end position="19"/>
    </location>
</feature>
<organism evidence="3 4">
    <name type="scientific">Aeoliella straminimaris</name>
    <dbReference type="NCBI Taxonomy" id="2954799"/>
    <lineage>
        <taxon>Bacteria</taxon>
        <taxon>Pseudomonadati</taxon>
        <taxon>Planctomycetota</taxon>
        <taxon>Planctomycetia</taxon>
        <taxon>Pirellulales</taxon>
        <taxon>Lacipirellulaceae</taxon>
        <taxon>Aeoliella</taxon>
    </lineage>
</organism>
<dbReference type="Pfam" id="PF00932">
    <property type="entry name" value="LTD"/>
    <property type="match status" value="1"/>
</dbReference>
<dbReference type="InterPro" id="IPR036415">
    <property type="entry name" value="Lamin_tail_dom_sf"/>
</dbReference>
<dbReference type="PROSITE" id="PS51841">
    <property type="entry name" value="LTD"/>
    <property type="match status" value="1"/>
</dbReference>